<dbReference type="GO" id="GO:0046872">
    <property type="term" value="F:metal ion binding"/>
    <property type="evidence" value="ECO:0007669"/>
    <property type="project" value="UniProtKB-KW"/>
</dbReference>
<comment type="cofactor">
    <cofactor evidence="1">
        <name>Mg(2+)</name>
        <dbReference type="ChEBI" id="CHEBI:18420"/>
    </cofactor>
    <text evidence="1">Binds 2 magnesium ions per subunit.</text>
</comment>
<evidence type="ECO:0000313" key="2">
    <source>
        <dbReference type="EMBL" id="RVU55482.1"/>
    </source>
</evidence>
<keyword evidence="1" id="KW-0460">Magnesium</keyword>
<dbReference type="InterPro" id="IPR050792">
    <property type="entry name" value="ADP-ribosylglycohydrolase"/>
</dbReference>
<name>A0A437S8Y6_9FIRM</name>
<dbReference type="GO" id="GO:0016787">
    <property type="term" value="F:hydrolase activity"/>
    <property type="evidence" value="ECO:0007669"/>
    <property type="project" value="UniProtKB-KW"/>
</dbReference>
<dbReference type="InterPro" id="IPR036705">
    <property type="entry name" value="Ribosyl_crysJ1_sf"/>
</dbReference>
<dbReference type="SUPFAM" id="SSF101478">
    <property type="entry name" value="ADP-ribosylglycohydrolase"/>
    <property type="match status" value="1"/>
</dbReference>
<comment type="caution">
    <text evidence="2">The sequence shown here is derived from an EMBL/GenBank/DDBJ whole genome shotgun (WGS) entry which is preliminary data.</text>
</comment>
<dbReference type="InterPro" id="IPR005502">
    <property type="entry name" value="Ribosyl_crysJ1"/>
</dbReference>
<dbReference type="EMBL" id="RLIH01000002">
    <property type="protein sequence ID" value="RVU55482.1"/>
    <property type="molecule type" value="Genomic_DNA"/>
</dbReference>
<organism evidence="2 3">
    <name type="scientific">Anaerosphaera multitolerans</name>
    <dbReference type="NCBI Taxonomy" id="2487351"/>
    <lineage>
        <taxon>Bacteria</taxon>
        <taxon>Bacillati</taxon>
        <taxon>Bacillota</taxon>
        <taxon>Tissierellia</taxon>
        <taxon>Tissierellales</taxon>
        <taxon>Peptoniphilaceae</taxon>
        <taxon>Anaerosphaera</taxon>
    </lineage>
</organism>
<feature type="binding site" evidence="1">
    <location>
        <position position="36"/>
    </location>
    <ligand>
        <name>Mg(2+)</name>
        <dbReference type="ChEBI" id="CHEBI:18420"/>
        <label>1</label>
    </ligand>
</feature>
<protein>
    <submittedName>
        <fullName evidence="2">ADP-ribosylglycohydrolase</fullName>
    </submittedName>
</protein>
<accession>A0A437S8Y6</accession>
<feature type="binding site" evidence="1">
    <location>
        <position position="35"/>
    </location>
    <ligand>
        <name>Mg(2+)</name>
        <dbReference type="ChEBI" id="CHEBI:18420"/>
        <label>1</label>
    </ligand>
</feature>
<proteinExistence type="predicted"/>
<dbReference type="OrthoDB" id="9814572at2"/>
<keyword evidence="2" id="KW-0378">Hydrolase</keyword>
<keyword evidence="1" id="KW-0479">Metal-binding</keyword>
<dbReference type="Proteomes" id="UP000288812">
    <property type="component" value="Unassembled WGS sequence"/>
</dbReference>
<sequence length="279" mass="31506">MIGAIIGDIVGSRFQFDNFKNKDFEFFTEECTITDDSIMTFAVAKTIMDTTNMMKITLEEGNSDRYYFLIENMVVEYMQNFGKRYPYYGYGQMFGEWLFSENPKPYKSYGNGAAMRIVPAGFIVGSEEEVRKLSGVITGVTHNHPEGLKGAEAVVMAMFLSRQGCSKSEIKSKIEKDYYTLDFSLDELRETYTFDYTCQGTVPPSIVAFLESTSYEDAIRNAVSLGGYSDIVASITGGIAEAYYTVPGEFKEEALTYLDGYLKKIYSDWTSFTEENSEV</sequence>
<evidence type="ECO:0000256" key="1">
    <source>
        <dbReference type="PIRSR" id="PIRSR605502-1"/>
    </source>
</evidence>
<dbReference type="AlphaFoldDB" id="A0A437S8Y6"/>
<gene>
    <name evidence="2" type="ORF">EF514_01770</name>
</gene>
<dbReference type="Pfam" id="PF03747">
    <property type="entry name" value="ADP_ribosyl_GH"/>
    <property type="match status" value="1"/>
</dbReference>
<dbReference type="PANTHER" id="PTHR16222">
    <property type="entry name" value="ADP-RIBOSYLGLYCOHYDROLASE"/>
    <property type="match status" value="1"/>
</dbReference>
<dbReference type="PANTHER" id="PTHR16222:SF12">
    <property type="entry name" value="ADP-RIBOSYLGLYCOHYDROLASE-RELATED"/>
    <property type="match status" value="1"/>
</dbReference>
<reference evidence="2 3" key="1">
    <citation type="submission" date="2018-11" db="EMBL/GenBank/DDBJ databases">
        <title>Genome sequencing and assembly of Anaerosphaera sp. nov., GS7-6-2.</title>
        <authorList>
            <person name="Rettenmaier R."/>
            <person name="Liebl W."/>
            <person name="Zverlov V."/>
        </authorList>
    </citation>
    <scope>NUCLEOTIDE SEQUENCE [LARGE SCALE GENOMIC DNA]</scope>
    <source>
        <strain evidence="2 3">GS7-6-2</strain>
    </source>
</reference>
<keyword evidence="3" id="KW-1185">Reference proteome</keyword>
<dbReference type="RefSeq" id="WP_127723204.1">
    <property type="nucleotide sequence ID" value="NZ_RLIH01000002.1"/>
</dbReference>
<evidence type="ECO:0000313" key="3">
    <source>
        <dbReference type="Proteomes" id="UP000288812"/>
    </source>
</evidence>
<dbReference type="Gene3D" id="1.10.4080.10">
    <property type="entry name" value="ADP-ribosylation/Crystallin J1"/>
    <property type="match status" value="1"/>
</dbReference>
<feature type="binding site" evidence="1">
    <location>
        <position position="34"/>
    </location>
    <ligand>
        <name>Mg(2+)</name>
        <dbReference type="ChEBI" id="CHEBI:18420"/>
        <label>1</label>
    </ligand>
</feature>
<feature type="binding site" evidence="1">
    <location>
        <position position="230"/>
    </location>
    <ligand>
        <name>Mg(2+)</name>
        <dbReference type="ChEBI" id="CHEBI:18420"/>
        <label>1</label>
    </ligand>
</feature>